<dbReference type="AlphaFoldDB" id="A0A1I7J4Z1"/>
<dbReference type="InterPro" id="IPR004995">
    <property type="entry name" value="Spore_Ger"/>
</dbReference>
<proteinExistence type="predicted"/>
<keyword evidence="1" id="KW-0472">Membrane</keyword>
<dbReference type="STRING" id="392015.SAMN05421543_108131"/>
<organism evidence="2 3">
    <name type="scientific">Alicyclobacillus macrosporangiidus</name>
    <dbReference type="NCBI Taxonomy" id="392015"/>
    <lineage>
        <taxon>Bacteria</taxon>
        <taxon>Bacillati</taxon>
        <taxon>Bacillota</taxon>
        <taxon>Bacilli</taxon>
        <taxon>Bacillales</taxon>
        <taxon>Alicyclobacillaceae</taxon>
        <taxon>Alicyclobacillus</taxon>
    </lineage>
</organism>
<evidence type="ECO:0000313" key="3">
    <source>
        <dbReference type="Proteomes" id="UP000183508"/>
    </source>
</evidence>
<dbReference type="GO" id="GO:0009847">
    <property type="term" value="P:spore germination"/>
    <property type="evidence" value="ECO:0007669"/>
    <property type="project" value="InterPro"/>
</dbReference>
<sequence>MMVAFEALREAGTRLPRVVGQSVSIVGTLIIGDAAVRAGLVSPVAIPKSAAGVT</sequence>
<name>A0A1I7J4Z1_9BACL</name>
<evidence type="ECO:0000313" key="2">
    <source>
        <dbReference type="EMBL" id="SFU80255.1"/>
    </source>
</evidence>
<dbReference type="Pfam" id="PF03323">
    <property type="entry name" value="GerA"/>
    <property type="match status" value="1"/>
</dbReference>
<dbReference type="Proteomes" id="UP000183508">
    <property type="component" value="Unassembled WGS sequence"/>
</dbReference>
<reference evidence="3" key="1">
    <citation type="submission" date="2016-10" db="EMBL/GenBank/DDBJ databases">
        <authorList>
            <person name="Varghese N."/>
        </authorList>
    </citation>
    <scope>NUCLEOTIDE SEQUENCE [LARGE SCALE GENOMIC DNA]</scope>
    <source>
        <strain evidence="3">DSM 17980</strain>
    </source>
</reference>
<dbReference type="EMBL" id="FPBV01000008">
    <property type="protein sequence ID" value="SFU80255.1"/>
    <property type="molecule type" value="Genomic_DNA"/>
</dbReference>
<keyword evidence="3" id="KW-1185">Reference proteome</keyword>
<dbReference type="GO" id="GO:0016020">
    <property type="term" value="C:membrane"/>
    <property type="evidence" value="ECO:0007669"/>
    <property type="project" value="InterPro"/>
</dbReference>
<gene>
    <name evidence="2" type="ORF">SAMN05421543_108131</name>
</gene>
<protein>
    <submittedName>
        <fullName evidence="2">Spore germination protein KA</fullName>
    </submittedName>
</protein>
<accession>A0A1I7J4Z1</accession>
<evidence type="ECO:0000256" key="1">
    <source>
        <dbReference type="ARBA" id="ARBA00023136"/>
    </source>
</evidence>